<reference evidence="1 2" key="1">
    <citation type="submission" date="2018-06" db="EMBL/GenBank/DDBJ databases">
        <title>Complete genome of Desulfovibrio indonesiensis P37SLT.</title>
        <authorList>
            <person name="Crispim J.S."/>
            <person name="Vidigal P.M.P."/>
            <person name="Silva L.C.F."/>
            <person name="Laguardia C.N."/>
            <person name="Araujo L.C."/>
            <person name="Dias R.S."/>
            <person name="Sousa M.P."/>
            <person name="Paula S.O."/>
            <person name="Silva C."/>
        </authorList>
    </citation>
    <scope>NUCLEOTIDE SEQUENCE [LARGE SCALE GENOMIC DNA]</scope>
    <source>
        <strain evidence="1 2">P37SLT</strain>
    </source>
</reference>
<evidence type="ECO:0000313" key="1">
    <source>
        <dbReference type="EMBL" id="TVM14540.1"/>
    </source>
</evidence>
<dbReference type="RefSeq" id="WP_144304484.1">
    <property type="nucleotide sequence ID" value="NZ_QMIE01000023.1"/>
</dbReference>
<comment type="caution">
    <text evidence="1">The sequence shown here is derived from an EMBL/GenBank/DDBJ whole genome shotgun (WGS) entry which is preliminary data.</text>
</comment>
<evidence type="ECO:0000313" key="2">
    <source>
        <dbReference type="Proteomes" id="UP000448292"/>
    </source>
</evidence>
<dbReference type="AlphaFoldDB" id="A0A7M3MAA3"/>
<dbReference type="OrthoDB" id="5455866at2"/>
<dbReference type="EMBL" id="QMIE01000023">
    <property type="protein sequence ID" value="TVM14540.1"/>
    <property type="molecule type" value="Genomic_DNA"/>
</dbReference>
<name>A0A7M3MAA3_9BACT</name>
<gene>
    <name evidence="1" type="ORF">DPQ33_17310</name>
</gene>
<sequence length="119" mass="13675">MAKDKKDTGEGKKIIESKYDATLLRDCVQQDMNADEMLKVLGIKNRQTLKRYLLRLMHEDRAYYEIKGLHARNSSRPRVNAKMELRISLKSVDLGDLDVNHGDEFSVAVDNGRIVLDKL</sequence>
<keyword evidence="2" id="KW-1185">Reference proteome</keyword>
<organism evidence="1 2">
    <name type="scientific">Oceanidesulfovibrio indonesiensis</name>
    <dbReference type="NCBI Taxonomy" id="54767"/>
    <lineage>
        <taxon>Bacteria</taxon>
        <taxon>Pseudomonadati</taxon>
        <taxon>Thermodesulfobacteriota</taxon>
        <taxon>Desulfovibrionia</taxon>
        <taxon>Desulfovibrionales</taxon>
        <taxon>Desulfovibrionaceae</taxon>
        <taxon>Oceanidesulfovibrio</taxon>
    </lineage>
</organism>
<accession>A0A7M3MAA3</accession>
<proteinExistence type="predicted"/>
<dbReference type="Proteomes" id="UP000448292">
    <property type="component" value="Unassembled WGS sequence"/>
</dbReference>
<protein>
    <submittedName>
        <fullName evidence="1">Uncharacterized protein</fullName>
    </submittedName>
</protein>